<feature type="region of interest" description="Disordered" evidence="1">
    <location>
        <begin position="1"/>
        <end position="147"/>
    </location>
</feature>
<dbReference type="Proteomes" id="UP000663829">
    <property type="component" value="Unassembled WGS sequence"/>
</dbReference>
<feature type="compositionally biased region" description="Polar residues" evidence="1">
    <location>
        <begin position="42"/>
        <end position="61"/>
    </location>
</feature>
<evidence type="ECO:0000256" key="1">
    <source>
        <dbReference type="SAM" id="MobiDB-lite"/>
    </source>
</evidence>
<feature type="compositionally biased region" description="Polar residues" evidence="1">
    <location>
        <begin position="132"/>
        <end position="147"/>
    </location>
</feature>
<name>A0A814V8P0_9BILA</name>
<sequence length="241" mass="25758">MILFHTISSHSPTTLRPSVPVNVSKMPSDASPILRQVPPNRPLQQAFSNPQQPINTNQGASRMSVVGPPRPVPSDMASPVASNSPLPINQRESGQPPRFSAPQPQYTPSLQQSMNINQGASRMSAVEPPRSASPSTASIVASNSPLPINQRESWQPPRFSAPQPQYTPPLQQSMNMNQGAFPMSIAESRSSVLSSAQPSDIYLSGGDRSSQAAGRVRSKSPMPAAARPTSESINGVQCKFN</sequence>
<gene>
    <name evidence="2" type="ORF">GPM918_LOCUS23038</name>
    <name evidence="3" type="ORF">SRO942_LOCUS23036</name>
</gene>
<feature type="compositionally biased region" description="Polar residues" evidence="1">
    <location>
        <begin position="189"/>
        <end position="198"/>
    </location>
</feature>
<protein>
    <submittedName>
        <fullName evidence="2">Uncharacterized protein</fullName>
    </submittedName>
</protein>
<dbReference type="AlphaFoldDB" id="A0A814V8P0"/>
<feature type="compositionally biased region" description="Polar residues" evidence="1">
    <location>
        <begin position="102"/>
        <end position="121"/>
    </location>
</feature>
<proteinExistence type="predicted"/>
<dbReference type="EMBL" id="CAJNOQ010008078">
    <property type="protein sequence ID" value="CAF1187722.1"/>
    <property type="molecule type" value="Genomic_DNA"/>
</dbReference>
<accession>A0A814V8P0</accession>
<reference evidence="2" key="1">
    <citation type="submission" date="2021-02" db="EMBL/GenBank/DDBJ databases">
        <authorList>
            <person name="Nowell W R."/>
        </authorList>
    </citation>
    <scope>NUCLEOTIDE SEQUENCE</scope>
</reference>
<dbReference type="EMBL" id="CAJOBC010008078">
    <property type="protein sequence ID" value="CAF3951920.1"/>
    <property type="molecule type" value="Genomic_DNA"/>
</dbReference>
<evidence type="ECO:0000313" key="4">
    <source>
        <dbReference type="Proteomes" id="UP000663829"/>
    </source>
</evidence>
<feature type="region of interest" description="Disordered" evidence="1">
    <location>
        <begin position="189"/>
        <end position="241"/>
    </location>
</feature>
<keyword evidence="4" id="KW-1185">Reference proteome</keyword>
<evidence type="ECO:0000313" key="2">
    <source>
        <dbReference type="EMBL" id="CAF1187722.1"/>
    </source>
</evidence>
<comment type="caution">
    <text evidence="2">The sequence shown here is derived from an EMBL/GenBank/DDBJ whole genome shotgun (WGS) entry which is preliminary data.</text>
</comment>
<feature type="compositionally biased region" description="Polar residues" evidence="1">
    <location>
        <begin position="229"/>
        <end position="241"/>
    </location>
</feature>
<dbReference type="Proteomes" id="UP000681722">
    <property type="component" value="Unassembled WGS sequence"/>
</dbReference>
<evidence type="ECO:0000313" key="3">
    <source>
        <dbReference type="EMBL" id="CAF3951920.1"/>
    </source>
</evidence>
<feature type="compositionally biased region" description="Polar residues" evidence="1">
    <location>
        <begin position="80"/>
        <end position="93"/>
    </location>
</feature>
<feature type="compositionally biased region" description="Polar residues" evidence="1">
    <location>
        <begin position="1"/>
        <end position="16"/>
    </location>
</feature>
<organism evidence="2 4">
    <name type="scientific">Didymodactylos carnosus</name>
    <dbReference type="NCBI Taxonomy" id="1234261"/>
    <lineage>
        <taxon>Eukaryota</taxon>
        <taxon>Metazoa</taxon>
        <taxon>Spiralia</taxon>
        <taxon>Gnathifera</taxon>
        <taxon>Rotifera</taxon>
        <taxon>Eurotatoria</taxon>
        <taxon>Bdelloidea</taxon>
        <taxon>Philodinida</taxon>
        <taxon>Philodinidae</taxon>
        <taxon>Didymodactylos</taxon>
    </lineage>
</organism>